<evidence type="ECO:0000256" key="1">
    <source>
        <dbReference type="SAM" id="Phobius"/>
    </source>
</evidence>
<gene>
    <name evidence="2" type="ORF">METZ01_LOCUS333571</name>
</gene>
<feature type="non-terminal residue" evidence="2">
    <location>
        <position position="77"/>
    </location>
</feature>
<dbReference type="AlphaFoldDB" id="A0A382Q6Q0"/>
<name>A0A382Q6Q0_9ZZZZ</name>
<proteinExistence type="predicted"/>
<keyword evidence="1" id="KW-0472">Membrane</keyword>
<accession>A0A382Q6Q0</accession>
<organism evidence="2">
    <name type="scientific">marine metagenome</name>
    <dbReference type="NCBI Taxonomy" id="408172"/>
    <lineage>
        <taxon>unclassified sequences</taxon>
        <taxon>metagenomes</taxon>
        <taxon>ecological metagenomes</taxon>
    </lineage>
</organism>
<keyword evidence="1" id="KW-0812">Transmembrane</keyword>
<feature type="transmembrane region" description="Helical" evidence="1">
    <location>
        <begin position="35"/>
        <end position="52"/>
    </location>
</feature>
<keyword evidence="1" id="KW-1133">Transmembrane helix</keyword>
<dbReference type="EMBL" id="UINC01112058">
    <property type="protein sequence ID" value="SVC80717.1"/>
    <property type="molecule type" value="Genomic_DNA"/>
</dbReference>
<evidence type="ECO:0000313" key="2">
    <source>
        <dbReference type="EMBL" id="SVC80717.1"/>
    </source>
</evidence>
<protein>
    <submittedName>
        <fullName evidence="2">Uncharacterized protein</fullName>
    </submittedName>
</protein>
<reference evidence="2" key="1">
    <citation type="submission" date="2018-05" db="EMBL/GenBank/DDBJ databases">
        <authorList>
            <person name="Lanie J.A."/>
            <person name="Ng W.-L."/>
            <person name="Kazmierczak K.M."/>
            <person name="Andrzejewski T.M."/>
            <person name="Davidsen T.M."/>
            <person name="Wayne K.J."/>
            <person name="Tettelin H."/>
            <person name="Glass J.I."/>
            <person name="Rusch D."/>
            <person name="Podicherti R."/>
            <person name="Tsui H.-C.T."/>
            <person name="Winkler M.E."/>
        </authorList>
    </citation>
    <scope>NUCLEOTIDE SEQUENCE</scope>
</reference>
<sequence>MTKDSYVLIGFLGLFAVANASLVASGALALDWDGIGVIVAAGCTLALYSFLYKDNPLFKFAEHVYVGVAAAYIFGIT</sequence>